<evidence type="ECO:0000313" key="2">
    <source>
        <dbReference type="Proteomes" id="UP000569092"/>
    </source>
</evidence>
<organism evidence="1 2">
    <name type="scientific">Tunturiibacter lichenicola</name>
    <dbReference type="NCBI Taxonomy" id="2051959"/>
    <lineage>
        <taxon>Bacteria</taxon>
        <taxon>Pseudomonadati</taxon>
        <taxon>Acidobacteriota</taxon>
        <taxon>Terriglobia</taxon>
        <taxon>Terriglobales</taxon>
        <taxon>Acidobacteriaceae</taxon>
        <taxon>Tunturiibacter</taxon>
    </lineage>
</organism>
<name>A0A7W8J8J7_9BACT</name>
<protein>
    <submittedName>
        <fullName evidence="1">Uncharacterized protein</fullName>
    </submittedName>
</protein>
<gene>
    <name evidence="1" type="ORF">HDF10_002605</name>
</gene>
<accession>A0A7W8J8J7</accession>
<reference evidence="1 2" key="1">
    <citation type="submission" date="2020-08" db="EMBL/GenBank/DDBJ databases">
        <title>Genomic Encyclopedia of Type Strains, Phase IV (KMG-V): Genome sequencing to study the core and pangenomes of soil and plant-associated prokaryotes.</title>
        <authorList>
            <person name="Whitman W."/>
        </authorList>
    </citation>
    <scope>NUCLEOTIDE SEQUENCE [LARGE SCALE GENOMIC DNA]</scope>
    <source>
        <strain evidence="1 2">M8US30</strain>
    </source>
</reference>
<dbReference type="Proteomes" id="UP000569092">
    <property type="component" value="Unassembled WGS sequence"/>
</dbReference>
<proteinExistence type="predicted"/>
<dbReference type="AlphaFoldDB" id="A0A7W8J8J7"/>
<evidence type="ECO:0000313" key="1">
    <source>
        <dbReference type="EMBL" id="MBB5344619.1"/>
    </source>
</evidence>
<sequence length="45" mass="5116">MIFAVLLVFFEGVSGKSWFWVWCFGGVVVVDCWWEGGVSPRVFEG</sequence>
<dbReference type="EMBL" id="JACHDZ010000004">
    <property type="protein sequence ID" value="MBB5344619.1"/>
    <property type="molecule type" value="Genomic_DNA"/>
</dbReference>
<comment type="caution">
    <text evidence="1">The sequence shown here is derived from an EMBL/GenBank/DDBJ whole genome shotgun (WGS) entry which is preliminary data.</text>
</comment>